<comment type="subcellular location">
    <subcellularLocation>
        <location evidence="1">Cell envelope</location>
    </subcellularLocation>
</comment>
<reference evidence="6" key="1">
    <citation type="submission" date="2014-07" db="EMBL/GenBank/DDBJ databases">
        <authorList>
            <person name="Wibberg D."/>
        </authorList>
    </citation>
    <scope>NUCLEOTIDE SEQUENCE [LARGE SCALE GENOMIC DNA]</scope>
    <source>
        <strain evidence="6">DG5</strain>
    </source>
</reference>
<feature type="domain" description="Periplasmic binding protein" evidence="4">
    <location>
        <begin position="15"/>
        <end position="271"/>
    </location>
</feature>
<evidence type="ECO:0000256" key="2">
    <source>
        <dbReference type="ARBA" id="ARBA00007639"/>
    </source>
</evidence>
<dbReference type="Pfam" id="PF13407">
    <property type="entry name" value="Peripla_BP_4"/>
    <property type="match status" value="1"/>
</dbReference>
<accession>A0A078KRJ0</accession>
<dbReference type="GO" id="GO:0030246">
    <property type="term" value="F:carbohydrate binding"/>
    <property type="evidence" value="ECO:0007669"/>
    <property type="project" value="UniProtKB-ARBA"/>
</dbReference>
<dbReference type="InterPro" id="IPR028082">
    <property type="entry name" value="Peripla_BP_I"/>
</dbReference>
<proteinExistence type="inferred from homology"/>
<evidence type="ECO:0000256" key="3">
    <source>
        <dbReference type="ARBA" id="ARBA00022729"/>
    </source>
</evidence>
<dbReference type="GO" id="GO:0030313">
    <property type="term" value="C:cell envelope"/>
    <property type="evidence" value="ECO:0007669"/>
    <property type="project" value="UniProtKB-SubCell"/>
</dbReference>
<keyword evidence="6" id="KW-1185">Reference proteome</keyword>
<organism evidence="5 6">
    <name type="scientific">[Clostridium] cellulosi</name>
    <dbReference type="NCBI Taxonomy" id="29343"/>
    <lineage>
        <taxon>Bacteria</taxon>
        <taxon>Bacillati</taxon>
        <taxon>Bacillota</taxon>
        <taxon>Clostridia</taxon>
        <taxon>Eubacteriales</taxon>
        <taxon>Oscillospiraceae</taxon>
        <taxon>Oscillospiraceae incertae sedis</taxon>
    </lineage>
</organism>
<dbReference type="EMBL" id="LM995447">
    <property type="protein sequence ID" value="CDZ25127.1"/>
    <property type="molecule type" value="Genomic_DNA"/>
</dbReference>
<sequence length="297" mass="32684">MDDTPKNAQIFRYHFVVIAQNINETFWQSVKSGAQNAGQKYAAAVEFIGPEVQDDDEELKYLNIAIACNVDGIAVYVTDKSKLSPVINKAVERGINVVTIESDDKNSRRKAYIGPNNYEIGAAQASLVREAVNGESNVALIFGGNYAENQDSSEELLQSFKKSIESDKNIRLKSVKNSGSSYFGAEKIIRNILYDEPDINTVVCTSSDDTLEIARVLLDLNKTSDITVIGYGYSSQVRDYIKNGVIFGSVYENPEKTGSKSIECLVNLLNMKDVSSNINTGVYKVTRNNLVSNSDGL</sequence>
<dbReference type="STRING" id="29343.CCDG5_2035"/>
<dbReference type="HOGENOM" id="CLU_037628_3_3_9"/>
<evidence type="ECO:0000313" key="6">
    <source>
        <dbReference type="Proteomes" id="UP000032431"/>
    </source>
</evidence>
<dbReference type="InterPro" id="IPR025997">
    <property type="entry name" value="SBP_2_dom"/>
</dbReference>
<dbReference type="AlphaFoldDB" id="A0A078KRJ0"/>
<dbReference type="PANTHER" id="PTHR46847">
    <property type="entry name" value="D-ALLOSE-BINDING PERIPLASMIC PROTEIN-RELATED"/>
    <property type="match status" value="1"/>
</dbReference>
<comment type="similarity">
    <text evidence="2">Belongs to the bacterial solute-binding protein 2 family.</text>
</comment>
<keyword evidence="3" id="KW-0732">Signal</keyword>
<dbReference type="PATRIC" id="fig|29343.3.peg.2160"/>
<dbReference type="KEGG" id="ccel:CCDG5_2035"/>
<dbReference type="PANTHER" id="PTHR46847:SF1">
    <property type="entry name" value="D-ALLOSE-BINDING PERIPLASMIC PROTEIN-RELATED"/>
    <property type="match status" value="1"/>
</dbReference>
<dbReference type="SUPFAM" id="SSF53822">
    <property type="entry name" value="Periplasmic binding protein-like I"/>
    <property type="match status" value="1"/>
</dbReference>
<dbReference type="Gene3D" id="3.40.50.2300">
    <property type="match status" value="2"/>
</dbReference>
<evidence type="ECO:0000313" key="5">
    <source>
        <dbReference type="EMBL" id="CDZ25127.1"/>
    </source>
</evidence>
<dbReference type="Proteomes" id="UP000032431">
    <property type="component" value="Chromosome I"/>
</dbReference>
<evidence type="ECO:0000259" key="4">
    <source>
        <dbReference type="Pfam" id="PF13407"/>
    </source>
</evidence>
<protein>
    <recommendedName>
        <fullName evidence="4">Periplasmic binding protein domain-containing protein</fullName>
    </recommendedName>
</protein>
<evidence type="ECO:0000256" key="1">
    <source>
        <dbReference type="ARBA" id="ARBA00004196"/>
    </source>
</evidence>
<name>A0A078KRJ0_9FIRM</name>
<gene>
    <name evidence="5" type="ORF">CCDG5_2035</name>
</gene>